<gene>
    <name evidence="1" type="ORF">G1C95_1100</name>
</gene>
<dbReference type="Proteomes" id="UP000532194">
    <property type="component" value="Unassembled WGS sequence"/>
</dbReference>
<dbReference type="AlphaFoldDB" id="A0A7Y0EQ22"/>
<dbReference type="RefSeq" id="WP_169171965.1">
    <property type="nucleotide sequence ID" value="NZ_JAAIII010000003.1"/>
</dbReference>
<proteinExistence type="predicted"/>
<protein>
    <submittedName>
        <fullName evidence="1">Uncharacterized protein</fullName>
    </submittedName>
</protein>
<evidence type="ECO:0000313" key="2">
    <source>
        <dbReference type="Proteomes" id="UP000532194"/>
    </source>
</evidence>
<reference evidence="1 2" key="1">
    <citation type="submission" date="2020-02" db="EMBL/GenBank/DDBJ databases">
        <title>Characterization of phylogenetic diversity of novel bifidobacterial species isolated in Czech ZOOs.</title>
        <authorList>
            <person name="Lugli G.A."/>
            <person name="Vera N.B."/>
            <person name="Ventura M."/>
        </authorList>
    </citation>
    <scope>NUCLEOTIDE SEQUENCE [LARGE SCALE GENOMIC DNA]</scope>
    <source>
        <strain evidence="1 2">DSM 109957</strain>
    </source>
</reference>
<sequence length="107" mass="11986">MINESHVTQMGDLVRIGFTDESGLITFTSMPRNIAGQVCEQLNKLFHPDDGMSLPTTSGVYRDRDNAIWSLNNDLEWSVLDEANGTMCAMGDDKAARYVPFRKLESK</sequence>
<keyword evidence="2" id="KW-1185">Reference proteome</keyword>
<organism evidence="1 2">
    <name type="scientific">Bifidobacterium oedipodis</name>
    <dbReference type="NCBI Taxonomy" id="2675322"/>
    <lineage>
        <taxon>Bacteria</taxon>
        <taxon>Bacillati</taxon>
        <taxon>Actinomycetota</taxon>
        <taxon>Actinomycetes</taxon>
        <taxon>Bifidobacteriales</taxon>
        <taxon>Bifidobacteriaceae</taxon>
        <taxon>Bifidobacterium</taxon>
    </lineage>
</organism>
<evidence type="ECO:0000313" key="1">
    <source>
        <dbReference type="EMBL" id="NMM93913.1"/>
    </source>
</evidence>
<comment type="caution">
    <text evidence="1">The sequence shown here is derived from an EMBL/GenBank/DDBJ whole genome shotgun (WGS) entry which is preliminary data.</text>
</comment>
<dbReference type="EMBL" id="JAAIII010000003">
    <property type="protein sequence ID" value="NMM93913.1"/>
    <property type="molecule type" value="Genomic_DNA"/>
</dbReference>
<accession>A0A7Y0EQ22</accession>
<name>A0A7Y0EQ22_9BIFI</name>